<protein>
    <recommendedName>
        <fullName evidence="3">DUF3142 domain-containing protein</fullName>
    </recommendedName>
</protein>
<evidence type="ECO:0008006" key="3">
    <source>
        <dbReference type="Google" id="ProtNLM"/>
    </source>
</evidence>
<dbReference type="EMBL" id="CABVGZ010000014">
    <property type="protein sequence ID" value="VVM71255.1"/>
    <property type="molecule type" value="Genomic_DNA"/>
</dbReference>
<dbReference type="Proteomes" id="UP000326241">
    <property type="component" value="Unassembled WGS sequence"/>
</dbReference>
<sequence precursor="true">MTQCLREQARSHKVLCNLAALCGLGLEGMRFIVGLFLGVLLSGCEQRDAPALDQQLYIWQRQWTPAHALALRGSHDDFSTLRVLALQAFPNAGWSRARIDAPLLKADGRPLIAVIRLDGQLKSLDQDQVTTQILQVLAEWQAQGLTLSGVEIDHDAGNARLPVYAEFLKHLRSALPNDIPLSITALPAWLDSAQLPALLHTVDSSVLQVHAVSDPRRGLFDPDQALKWAKAWARITDKPFYLALPAYGVALLPDDGGAPVVESEVQIERGGERRELLADPQQLSLLGKSLRESPPAHLAGLIWFRLPLANDRRAWSLTTLRAVARGDQLVSRLGVTFSEHNGLYDIKLDNPGNLDSAWPVQITLKAQNCEGADALAGYSLQQSPDLLTFTRLRDGRLPAGGQRAIGWARCANIDQGGSHVDP</sequence>
<dbReference type="InterPro" id="IPR021488">
    <property type="entry name" value="DUF3142"/>
</dbReference>
<name>A0A5E6S1Z7_PSEFL</name>
<accession>A0A5E6S1Z7</accession>
<organism evidence="1 2">
    <name type="scientific">Pseudomonas fluorescens</name>
    <dbReference type="NCBI Taxonomy" id="294"/>
    <lineage>
        <taxon>Bacteria</taxon>
        <taxon>Pseudomonadati</taxon>
        <taxon>Pseudomonadota</taxon>
        <taxon>Gammaproteobacteria</taxon>
        <taxon>Pseudomonadales</taxon>
        <taxon>Pseudomonadaceae</taxon>
        <taxon>Pseudomonas</taxon>
    </lineage>
</organism>
<dbReference type="AlphaFoldDB" id="A0A5E6S1Z7"/>
<evidence type="ECO:0000313" key="2">
    <source>
        <dbReference type="Proteomes" id="UP000326241"/>
    </source>
</evidence>
<dbReference type="Pfam" id="PF11340">
    <property type="entry name" value="DUF3142"/>
    <property type="match status" value="1"/>
</dbReference>
<proteinExistence type="predicted"/>
<reference evidence="1 2" key="1">
    <citation type="submission" date="2019-09" db="EMBL/GenBank/DDBJ databases">
        <authorList>
            <person name="Chandra G."/>
            <person name="Truman W A."/>
        </authorList>
    </citation>
    <scope>NUCLEOTIDE SEQUENCE [LARGE SCALE GENOMIC DNA]</scope>
    <source>
        <strain evidence="1">PS624</strain>
    </source>
</reference>
<evidence type="ECO:0000313" key="1">
    <source>
        <dbReference type="EMBL" id="VVM71255.1"/>
    </source>
</evidence>
<gene>
    <name evidence="1" type="ORF">PS624_01816</name>
</gene>